<dbReference type="EMBL" id="BONE01000041">
    <property type="protein sequence ID" value="GIF75274.1"/>
    <property type="molecule type" value="Genomic_DNA"/>
</dbReference>
<comment type="caution">
    <text evidence="1">The sequence shown here is derived from an EMBL/GenBank/DDBJ whole genome shotgun (WGS) entry which is preliminary data.</text>
</comment>
<keyword evidence="2" id="KW-1185">Reference proteome</keyword>
<evidence type="ECO:0000313" key="1">
    <source>
        <dbReference type="EMBL" id="GIF75274.1"/>
    </source>
</evidence>
<accession>A0ABQ4CVG1</accession>
<sequence length="435" mass="47093">MIDFHRLEAGRFKGLGSGLGGTAAISDLAAAQRSKRLLLLRYLGEEWQGDDARHAIDVLIRADKRDPKAVSDLVGDPLVGAWAARTVRRVLGQVESPVPLRHDLAQLGALAAAAALRTGADEELRTHTRSGRLTLPTLGTADLGVDGPALVTVAGGHATMSCGGRSVATDDDERWWPLWRLAAEAGQAEVALVLEDGNAFRDCYHAPPADRLTQYEVHQWQELLTEAWDLLGRYAPERAAELAVGMRSLVPLITQSDGEARSGTARDAFGATGLTRPGSAWDFAVTLVHEFQHSKLSALLDLTALYTPGGLERHFAPWREDARPTTGLIQGVYAFLGVCDTWRALRVAPGLEERATREFANVRRQTEAGLVALEKSTELTPLGRDFVAELRGTLTRFLAEPVPPSVDAEADELLARLRGKWSQNNSGVDNSATLI</sequence>
<dbReference type="InterPro" id="IPR026337">
    <property type="entry name" value="AKG_HExxH"/>
</dbReference>
<evidence type="ECO:0008006" key="3">
    <source>
        <dbReference type="Google" id="ProtNLM"/>
    </source>
</evidence>
<name>A0ABQ4CVG1_9ACTN</name>
<evidence type="ECO:0000313" key="2">
    <source>
        <dbReference type="Proteomes" id="UP000604117"/>
    </source>
</evidence>
<proteinExistence type="predicted"/>
<reference evidence="1 2" key="1">
    <citation type="submission" date="2021-01" db="EMBL/GenBank/DDBJ databases">
        <title>Whole genome shotgun sequence of Asanoa siamensis NBRC 107932.</title>
        <authorList>
            <person name="Komaki H."/>
            <person name="Tamura T."/>
        </authorList>
    </citation>
    <scope>NUCLEOTIDE SEQUENCE [LARGE SCALE GENOMIC DNA]</scope>
    <source>
        <strain evidence="1 2">NBRC 107932</strain>
    </source>
</reference>
<dbReference type="RefSeq" id="WP_203716148.1">
    <property type="nucleotide sequence ID" value="NZ_BONE01000041.1"/>
</dbReference>
<dbReference type="Proteomes" id="UP000604117">
    <property type="component" value="Unassembled WGS sequence"/>
</dbReference>
<dbReference type="NCBIfam" id="TIGR04267">
    <property type="entry name" value="mod_HExxH"/>
    <property type="match status" value="1"/>
</dbReference>
<organism evidence="1 2">
    <name type="scientific">Asanoa siamensis</name>
    <dbReference type="NCBI Taxonomy" id="926357"/>
    <lineage>
        <taxon>Bacteria</taxon>
        <taxon>Bacillati</taxon>
        <taxon>Actinomycetota</taxon>
        <taxon>Actinomycetes</taxon>
        <taxon>Micromonosporales</taxon>
        <taxon>Micromonosporaceae</taxon>
        <taxon>Asanoa</taxon>
    </lineage>
</organism>
<protein>
    <recommendedName>
        <fullName evidence="3">HEXXH motif-containing protein</fullName>
    </recommendedName>
</protein>
<gene>
    <name evidence="1" type="ORF">Asi02nite_47920</name>
</gene>